<gene>
    <name evidence="1" type="ORF">GPUH_LOCUS20637</name>
</gene>
<name>A0A183EI45_9BILA</name>
<reference evidence="1 2" key="2">
    <citation type="submission" date="2018-11" db="EMBL/GenBank/DDBJ databases">
        <authorList>
            <consortium name="Pathogen Informatics"/>
        </authorList>
    </citation>
    <scope>NUCLEOTIDE SEQUENCE [LARGE SCALE GENOMIC DNA]</scope>
</reference>
<evidence type="ECO:0000313" key="2">
    <source>
        <dbReference type="Proteomes" id="UP000271098"/>
    </source>
</evidence>
<dbReference type="Proteomes" id="UP000271098">
    <property type="component" value="Unassembled WGS sequence"/>
</dbReference>
<evidence type="ECO:0000313" key="1">
    <source>
        <dbReference type="EMBL" id="VDN36466.1"/>
    </source>
</evidence>
<evidence type="ECO:0000313" key="3">
    <source>
        <dbReference type="WBParaSite" id="GPUH_0002066101-mRNA-1"/>
    </source>
</evidence>
<dbReference type="EMBL" id="UYRT01090805">
    <property type="protein sequence ID" value="VDN36466.1"/>
    <property type="molecule type" value="Genomic_DNA"/>
</dbReference>
<organism evidence="3">
    <name type="scientific">Gongylonema pulchrum</name>
    <dbReference type="NCBI Taxonomy" id="637853"/>
    <lineage>
        <taxon>Eukaryota</taxon>
        <taxon>Metazoa</taxon>
        <taxon>Ecdysozoa</taxon>
        <taxon>Nematoda</taxon>
        <taxon>Chromadorea</taxon>
        <taxon>Rhabditida</taxon>
        <taxon>Spirurina</taxon>
        <taxon>Spiruromorpha</taxon>
        <taxon>Spiruroidea</taxon>
        <taxon>Gongylonematidae</taxon>
        <taxon>Gongylonema</taxon>
    </lineage>
</organism>
<accession>A0A183EI45</accession>
<reference evidence="3" key="1">
    <citation type="submission" date="2016-06" db="UniProtKB">
        <authorList>
            <consortium name="WormBaseParasite"/>
        </authorList>
    </citation>
    <scope>IDENTIFICATION</scope>
</reference>
<protein>
    <submittedName>
        <fullName evidence="3">Suf domain-containing protein</fullName>
    </submittedName>
</protein>
<proteinExistence type="predicted"/>
<dbReference type="WBParaSite" id="GPUH_0002066101-mRNA-1">
    <property type="protein sequence ID" value="GPUH_0002066101-mRNA-1"/>
    <property type="gene ID" value="GPUH_0002066101"/>
</dbReference>
<sequence length="179" mass="18823">MAGEPRAFRAKTVLEHMPQQTDKALIFWQQFRDGKMPAGLSAVNLASVPGSSQVDTASTMPGAPSAEMASMRRLNGINMARSEPFSIDSAPNPGMSGIGMKSVPPFPSDIIVASKSEQQGFNISSMPGPSGIDMESMPGAYLNKVAYMPAAHRISAVSALSKFAPECGMEMIPELSGTG</sequence>
<dbReference type="AlphaFoldDB" id="A0A183EI45"/>
<keyword evidence="2" id="KW-1185">Reference proteome</keyword>